<evidence type="ECO:0000256" key="1">
    <source>
        <dbReference type="SAM" id="Coils"/>
    </source>
</evidence>
<feature type="coiled-coil region" evidence="1">
    <location>
        <begin position="316"/>
        <end position="350"/>
    </location>
</feature>
<dbReference type="AlphaFoldDB" id="A0AAW0ELB6"/>
<proteinExistence type="predicted"/>
<name>A0AAW0ELB6_9TRYP</name>
<feature type="region of interest" description="Disordered" evidence="2">
    <location>
        <begin position="1"/>
        <end position="20"/>
    </location>
</feature>
<evidence type="ECO:0000256" key="2">
    <source>
        <dbReference type="SAM" id="MobiDB-lite"/>
    </source>
</evidence>
<dbReference type="GO" id="GO:0031514">
    <property type="term" value="C:motile cilium"/>
    <property type="evidence" value="ECO:0007669"/>
    <property type="project" value="InterPro"/>
</dbReference>
<evidence type="ECO:0000313" key="3">
    <source>
        <dbReference type="EMBL" id="KAK7194484.1"/>
    </source>
</evidence>
<reference evidence="3 4" key="1">
    <citation type="journal article" date="2021" name="MBio">
        <title>A New Model Trypanosomatid, Novymonas esmeraldas: Genomic Perception of Its 'Candidatus Pandoraea novymonadis' Endosymbiont.</title>
        <authorList>
            <person name="Zakharova A."/>
            <person name="Saura A."/>
            <person name="Butenko A."/>
            <person name="Podesvova L."/>
            <person name="Warmusova S."/>
            <person name="Kostygov A.Y."/>
            <person name="Nenarokova A."/>
            <person name="Lukes J."/>
            <person name="Opperdoes F.R."/>
            <person name="Yurchenko V."/>
        </authorList>
    </citation>
    <scope>NUCLEOTIDE SEQUENCE [LARGE SCALE GENOMIC DNA]</scope>
    <source>
        <strain evidence="3 4">E262AT.01</strain>
    </source>
</reference>
<dbReference type="GO" id="GO:0005516">
    <property type="term" value="F:calmodulin binding"/>
    <property type="evidence" value="ECO:0007669"/>
    <property type="project" value="InterPro"/>
</dbReference>
<dbReference type="Proteomes" id="UP001430356">
    <property type="component" value="Unassembled WGS sequence"/>
</dbReference>
<keyword evidence="4" id="KW-1185">Reference proteome</keyword>
<dbReference type="Pfam" id="PF05149">
    <property type="entry name" value="Flagellar_rod"/>
    <property type="match status" value="1"/>
</dbReference>
<comment type="caution">
    <text evidence="3">The sequence shown here is derived from an EMBL/GenBank/DDBJ whole genome shotgun (WGS) entry which is preliminary data.</text>
</comment>
<accession>A0AAW0ELB6</accession>
<evidence type="ECO:0000313" key="4">
    <source>
        <dbReference type="Proteomes" id="UP001430356"/>
    </source>
</evidence>
<protein>
    <submittedName>
        <fullName evidence="3">Paraflagellar rod protein</fullName>
    </submittedName>
</protein>
<dbReference type="EMBL" id="JAECZO010000037">
    <property type="protein sequence ID" value="KAK7194484.1"/>
    <property type="molecule type" value="Genomic_DNA"/>
</dbReference>
<keyword evidence="1" id="KW-0175">Coiled coil</keyword>
<sequence length="798" mass="87255">MYPDRRPYATTVPHSGYRAKPLVPQPPADALTLLRSHVGYDDLRNGGADRPASSLRTVAGRTYLADGSSAPASAHSTATQQLLPLTDRSSQEALDAARLQPPIEHASLTYHGCQQAALNAELREKVEVQNSRWTARVAALQAMLVDLPMETAVHHTRVVESLHSYLDAYRCTEDLSITPAQVAEQHTLRTPVPEMDVMTNMPVVPMDGIRRALDDLLRAPFLLAPLDTYLAQLSLLDSLGQLSWTGEGESAAAAKAAAAREARRVARRQREAADADADADADVADGAMVPVAEAEEDIHASRAAVALHERLHYNPGDYAQRELKKSEEALRELQARVQTVKRKKEEAIDAADPLTALRNLHAQVDYSNDLLLLYKARMALVALHSDDVRGFRGEVVGMIDDSRQAVEAVQRYAREALPSVHRDVGVLAESVAGIQQVLVTMQETEVAADTSMRANLGEMDKAARALWEQASELLVKLVDNARERSRYSQQCMSLREQRAREIAATQAQLRAQSAHCERLRHCEEVLARWAQAGDVFGKYVDACVPKLLKHLAAVEDGDVDLAQREAEEYVGFFEQFVYAAEEARAKRCTQAERMRLLQRSTQLNQERASETMDPDAAVHDQRLADATRELDEVQLYLSYVADMVSERRAEVDPVLQGVLVRHTRAQMPPPGTVAEAAKPLPTPGLLEDRAAAAATAAVVAAPPTDAAPAGPAVGDGAVVVAAPAAAPTMAHPLVTARLIGLAHEHAYMTQHQRLVDEEMHAVEAKRTGLRHSRAELQAMASKYKNGDDIRELLGLDSV</sequence>
<gene>
    <name evidence="3" type="ORF">NESM_000365200</name>
</gene>
<dbReference type="InterPro" id="IPR007824">
    <property type="entry name" value="Flagellar_rod"/>
</dbReference>
<organism evidence="3 4">
    <name type="scientific">Novymonas esmeraldas</name>
    <dbReference type="NCBI Taxonomy" id="1808958"/>
    <lineage>
        <taxon>Eukaryota</taxon>
        <taxon>Discoba</taxon>
        <taxon>Euglenozoa</taxon>
        <taxon>Kinetoplastea</taxon>
        <taxon>Metakinetoplastina</taxon>
        <taxon>Trypanosomatida</taxon>
        <taxon>Trypanosomatidae</taxon>
        <taxon>Novymonas</taxon>
    </lineage>
</organism>